<dbReference type="SUPFAM" id="SSF63825">
    <property type="entry name" value="YWTD domain"/>
    <property type="match status" value="1"/>
</dbReference>
<gene>
    <name evidence="2" type="primary">LRP6_1</name>
    <name evidence="2" type="ORF">OS493_017006</name>
</gene>
<protein>
    <submittedName>
        <fullName evidence="2">Low-density lipoprotein receptor- protein 6</fullName>
    </submittedName>
</protein>
<proteinExistence type="predicted"/>
<evidence type="ECO:0000313" key="2">
    <source>
        <dbReference type="EMBL" id="KAJ7360374.1"/>
    </source>
</evidence>
<dbReference type="SMART" id="SM00135">
    <property type="entry name" value="LY"/>
    <property type="match status" value="2"/>
</dbReference>
<keyword evidence="3" id="KW-1185">Reference proteome</keyword>
<keyword evidence="2" id="KW-0449">Lipoprotein</keyword>
<dbReference type="PROSITE" id="PS51120">
    <property type="entry name" value="LDLRB"/>
    <property type="match status" value="2"/>
</dbReference>
<dbReference type="EMBL" id="MU827310">
    <property type="protein sequence ID" value="KAJ7360374.1"/>
    <property type="molecule type" value="Genomic_DNA"/>
</dbReference>
<reference evidence="2" key="1">
    <citation type="submission" date="2023-01" db="EMBL/GenBank/DDBJ databases">
        <title>Genome assembly of the deep-sea coral Lophelia pertusa.</title>
        <authorList>
            <person name="Herrera S."/>
            <person name="Cordes E."/>
        </authorList>
    </citation>
    <scope>NUCLEOTIDE SEQUENCE</scope>
    <source>
        <strain evidence="2">USNM1676648</strain>
        <tissue evidence="2">Polyp</tissue>
    </source>
</reference>
<dbReference type="InterPro" id="IPR011042">
    <property type="entry name" value="6-blade_b-propeller_TolB-like"/>
</dbReference>
<name>A0A9W9YP23_9CNID</name>
<dbReference type="Proteomes" id="UP001163046">
    <property type="component" value="Unassembled WGS sequence"/>
</dbReference>
<sequence length="144" mass="16522">MTASKRAYPRFLLYSEYNNLWQVKLNDNATAATSLRIPLTEYIYSPAALDYNYLDEKVYWADASLNTISRALLDGSSQETIVSTRLQNPYGLAVDPFGQNVYWTNTFEKVIEVASLDGLYRRVLIRDDLLYPSEIVLDVTRGYD</sequence>
<evidence type="ECO:0000256" key="1">
    <source>
        <dbReference type="PROSITE-ProRule" id="PRU00461"/>
    </source>
</evidence>
<dbReference type="Pfam" id="PF00058">
    <property type="entry name" value="Ldl_recept_b"/>
    <property type="match status" value="2"/>
</dbReference>
<accession>A0A9W9YP23</accession>
<dbReference type="OrthoDB" id="5989356at2759"/>
<dbReference type="Gene3D" id="2.120.10.30">
    <property type="entry name" value="TolB, C-terminal domain"/>
    <property type="match status" value="1"/>
</dbReference>
<feature type="repeat" description="LDL-receptor class B" evidence="1">
    <location>
        <begin position="56"/>
        <end position="98"/>
    </location>
</feature>
<evidence type="ECO:0000313" key="3">
    <source>
        <dbReference type="Proteomes" id="UP001163046"/>
    </source>
</evidence>
<dbReference type="AlphaFoldDB" id="A0A9W9YP23"/>
<dbReference type="PANTHER" id="PTHR46513">
    <property type="entry name" value="VITELLOGENIN RECEPTOR-LIKE PROTEIN-RELATED-RELATED"/>
    <property type="match status" value="1"/>
</dbReference>
<feature type="repeat" description="LDL-receptor class B" evidence="1">
    <location>
        <begin position="99"/>
        <end position="141"/>
    </location>
</feature>
<keyword evidence="2" id="KW-0675">Receptor</keyword>
<comment type="caution">
    <text evidence="2">The sequence shown here is derived from an EMBL/GenBank/DDBJ whole genome shotgun (WGS) entry which is preliminary data.</text>
</comment>
<dbReference type="InterPro" id="IPR000033">
    <property type="entry name" value="LDLR_classB_rpt"/>
</dbReference>
<organism evidence="2 3">
    <name type="scientific">Desmophyllum pertusum</name>
    <dbReference type="NCBI Taxonomy" id="174260"/>
    <lineage>
        <taxon>Eukaryota</taxon>
        <taxon>Metazoa</taxon>
        <taxon>Cnidaria</taxon>
        <taxon>Anthozoa</taxon>
        <taxon>Hexacorallia</taxon>
        <taxon>Scleractinia</taxon>
        <taxon>Caryophylliina</taxon>
        <taxon>Caryophylliidae</taxon>
        <taxon>Desmophyllum</taxon>
    </lineage>
</organism>
<dbReference type="InterPro" id="IPR050778">
    <property type="entry name" value="Cueball_EGF_LRP_Nidogen"/>
</dbReference>